<feature type="domain" description="Filamentous haemagglutinin FhaB/tRNA nuclease CdiA-like TPS" evidence="2">
    <location>
        <begin position="3"/>
        <end position="62"/>
    </location>
</feature>
<dbReference type="InterPro" id="IPR012334">
    <property type="entry name" value="Pectin_lyas_fold"/>
</dbReference>
<dbReference type="Proteomes" id="UP000189670">
    <property type="component" value="Unassembled WGS sequence"/>
</dbReference>
<dbReference type="NCBIfam" id="TIGR01901">
    <property type="entry name" value="adhes_NPXG"/>
    <property type="match status" value="1"/>
</dbReference>
<gene>
    <name evidence="3" type="ORF">OMM_07890</name>
</gene>
<protein>
    <recommendedName>
        <fullName evidence="2">Filamentous haemagglutinin FhaB/tRNA nuclease CdiA-like TPS domain-containing protein</fullName>
    </recommendedName>
</protein>
<evidence type="ECO:0000256" key="1">
    <source>
        <dbReference type="SAM" id="Phobius"/>
    </source>
</evidence>
<dbReference type="InterPro" id="IPR008638">
    <property type="entry name" value="FhaB/CdiA-like_TPS"/>
</dbReference>
<evidence type="ECO:0000313" key="4">
    <source>
        <dbReference type="Proteomes" id="UP000189670"/>
    </source>
</evidence>
<dbReference type="Gene3D" id="2.160.20.10">
    <property type="entry name" value="Single-stranded right-handed beta-helix, Pectin lyase-like"/>
    <property type="match status" value="1"/>
</dbReference>
<evidence type="ECO:0000313" key="3">
    <source>
        <dbReference type="EMBL" id="ETR71775.1"/>
    </source>
</evidence>
<dbReference type="SUPFAM" id="SSF51126">
    <property type="entry name" value="Pectin lyase-like"/>
    <property type="match status" value="1"/>
</dbReference>
<evidence type="ECO:0000259" key="2">
    <source>
        <dbReference type="Pfam" id="PF05860"/>
    </source>
</evidence>
<dbReference type="InterPro" id="IPR011050">
    <property type="entry name" value="Pectin_lyase_fold/virulence"/>
</dbReference>
<keyword evidence="1" id="KW-0472">Membrane</keyword>
<keyword evidence="1" id="KW-0812">Transmembrane</keyword>
<feature type="transmembrane region" description="Helical" evidence="1">
    <location>
        <begin position="82"/>
        <end position="101"/>
    </location>
</feature>
<keyword evidence="1" id="KW-1133">Transmembrane helix</keyword>
<sequence length="105" mass="11855">MGQTSGENLFHSFYQFNLHEGEKAIFHASDGIHRIISRVTGPNSSWIDGGIQSMANADLYFLTPMASFLAQTPGWMYNNRFMWGRMIIFVLLINSSLIGIITHQS</sequence>
<proteinExistence type="predicted"/>
<organism evidence="3 4">
    <name type="scientific">Candidatus Magnetoglobus multicellularis str. Araruama</name>
    <dbReference type="NCBI Taxonomy" id="890399"/>
    <lineage>
        <taxon>Bacteria</taxon>
        <taxon>Pseudomonadati</taxon>
        <taxon>Thermodesulfobacteriota</taxon>
        <taxon>Desulfobacteria</taxon>
        <taxon>Desulfobacterales</taxon>
        <taxon>Desulfobacteraceae</taxon>
        <taxon>Candidatus Magnetoglobus</taxon>
    </lineage>
</organism>
<dbReference type="EMBL" id="ATBP01000223">
    <property type="protein sequence ID" value="ETR71775.1"/>
    <property type="molecule type" value="Genomic_DNA"/>
</dbReference>
<dbReference type="Pfam" id="PF05860">
    <property type="entry name" value="TPS"/>
    <property type="match status" value="1"/>
</dbReference>
<name>A0A1V1PAQ5_9BACT</name>
<dbReference type="AlphaFoldDB" id="A0A1V1PAQ5"/>
<comment type="caution">
    <text evidence="3">The sequence shown here is derived from an EMBL/GenBank/DDBJ whole genome shotgun (WGS) entry which is preliminary data.</text>
</comment>
<accession>A0A1V1PAQ5</accession>
<reference evidence="4" key="1">
    <citation type="submission" date="2012-11" db="EMBL/GenBank/DDBJ databases">
        <authorList>
            <person name="Lucero-Rivera Y.E."/>
            <person name="Tovar-Ramirez D."/>
        </authorList>
    </citation>
    <scope>NUCLEOTIDE SEQUENCE [LARGE SCALE GENOMIC DNA]</scope>
    <source>
        <strain evidence="4">Araruama</strain>
    </source>
</reference>